<keyword evidence="4" id="KW-0694">RNA-binding</keyword>
<dbReference type="EMBL" id="KC811150">
    <property type="protein sequence ID" value="AGQ20077.1"/>
    <property type="molecule type" value="Genomic_DNA"/>
</dbReference>
<dbReference type="Gene3D" id="2.40.50.140">
    <property type="entry name" value="Nucleic acid-binding proteins"/>
    <property type="match status" value="1"/>
</dbReference>
<proteinExistence type="inferred from homology"/>
<evidence type="ECO:0000259" key="6">
    <source>
        <dbReference type="PROSITE" id="PS50832"/>
    </source>
</evidence>
<dbReference type="InterPro" id="IPR006196">
    <property type="entry name" value="RNA-binding_domain_S1_IF1"/>
</dbReference>
<dbReference type="InterPro" id="IPR012340">
    <property type="entry name" value="NA-bd_OB-fold"/>
</dbReference>
<dbReference type="SUPFAM" id="SSF50249">
    <property type="entry name" value="Nucleic acid-binding proteins"/>
    <property type="match status" value="1"/>
</dbReference>
<dbReference type="PANTHER" id="PTHR33370">
    <property type="entry name" value="TRANSLATION INITIATION FACTOR IF-1, CHLOROPLASTIC"/>
    <property type="match status" value="1"/>
</dbReference>
<sequence>METLPNASFKVELESGAEILAHVSGKMRMRYIRILPGDVVEMEVSPYDPTRGRIIWRHK</sequence>
<comment type="subcellular location">
    <subcellularLocation>
        <location evidence="4">Cytoplasm</location>
    </subcellularLocation>
</comment>
<evidence type="ECO:0000313" key="7">
    <source>
        <dbReference type="EMBL" id="AGQ20077.1"/>
    </source>
</evidence>
<comment type="similarity">
    <text evidence="1 4">Belongs to the IF-1 family.</text>
</comment>
<dbReference type="Pfam" id="PF01176">
    <property type="entry name" value="eIF-1a"/>
    <property type="match status" value="1"/>
</dbReference>
<keyword evidence="3 4" id="KW-0648">Protein biosynthesis</keyword>
<accession>S5DYM9</accession>
<dbReference type="GO" id="GO:0003743">
    <property type="term" value="F:translation initiation factor activity"/>
    <property type="evidence" value="ECO:0007669"/>
    <property type="project" value="UniProtKB-UniRule"/>
</dbReference>
<gene>
    <name evidence="4" type="primary">infA</name>
</gene>
<dbReference type="InterPro" id="IPR004368">
    <property type="entry name" value="TIF_IF1"/>
</dbReference>
<name>S5DYM9_9ACTN</name>
<dbReference type="HAMAP" id="MF_00075">
    <property type="entry name" value="IF_1"/>
    <property type="match status" value="1"/>
</dbReference>
<evidence type="ECO:0000256" key="5">
    <source>
        <dbReference type="NCBIfam" id="TIGR00008"/>
    </source>
</evidence>
<dbReference type="GO" id="GO:0005829">
    <property type="term" value="C:cytosol"/>
    <property type="evidence" value="ECO:0007669"/>
    <property type="project" value="TreeGrafter"/>
</dbReference>
<organism evidence="7">
    <name type="scientific">Candidatus Actinomarina minuta</name>
    <dbReference type="NCBI Taxonomy" id="1389454"/>
    <lineage>
        <taxon>Bacteria</taxon>
        <taxon>Bacillati</taxon>
        <taxon>Actinomycetota</taxon>
        <taxon>Actinomycetes</taxon>
        <taxon>Candidatus Actinomarinidae</taxon>
        <taxon>Candidatus Actinomarinales</taxon>
        <taxon>Candidatus Actinomarineae</taxon>
        <taxon>Candidatus Actinomarinaceae</taxon>
        <taxon>Candidatus Actinomarina</taxon>
    </lineage>
</organism>
<dbReference type="NCBIfam" id="TIGR00008">
    <property type="entry name" value="infA"/>
    <property type="match status" value="1"/>
</dbReference>
<comment type="function">
    <text evidence="4">One of the essential components for the initiation of protein synthesis. Stabilizes the binding of IF-2 and IF-3 on the 30S subunit to which N-formylmethionyl-tRNA(fMet) subsequently binds. Helps modulate mRNA selection, yielding the 30S pre-initiation complex (PIC). Upon addition of the 50S ribosomal subunit IF-1, IF-2 and IF-3 are released leaving the mature 70S translation initiation complex.</text>
</comment>
<keyword evidence="2 4" id="KW-0396">Initiation factor</keyword>
<comment type="subunit">
    <text evidence="4">Component of the 30S ribosomal translation pre-initiation complex which assembles on the 30S ribosome in the order IF-2 and IF-3, IF-1 and N-formylmethionyl-tRNA(fMet); mRNA recruitment can occur at any time during PIC assembly.</text>
</comment>
<dbReference type="CDD" id="cd04451">
    <property type="entry name" value="S1_IF1"/>
    <property type="match status" value="1"/>
</dbReference>
<protein>
    <recommendedName>
        <fullName evidence="4 5">Translation initiation factor IF-1</fullName>
    </recommendedName>
</protein>
<evidence type="ECO:0000256" key="4">
    <source>
        <dbReference type="HAMAP-Rule" id="MF_00075"/>
    </source>
</evidence>
<dbReference type="GO" id="GO:0019843">
    <property type="term" value="F:rRNA binding"/>
    <property type="evidence" value="ECO:0007669"/>
    <property type="project" value="UniProtKB-UniRule"/>
</dbReference>
<dbReference type="AlphaFoldDB" id="S5DYM9"/>
<evidence type="ECO:0000256" key="3">
    <source>
        <dbReference type="ARBA" id="ARBA00022917"/>
    </source>
</evidence>
<evidence type="ECO:0000256" key="1">
    <source>
        <dbReference type="ARBA" id="ARBA00010939"/>
    </source>
</evidence>
<dbReference type="GO" id="GO:0043022">
    <property type="term" value="F:ribosome binding"/>
    <property type="evidence" value="ECO:0007669"/>
    <property type="project" value="UniProtKB-UniRule"/>
</dbReference>
<reference evidence="7" key="1">
    <citation type="journal article" date="2013" name="Sci. Rep.">
        <title>Metagenomics uncovers a new group of low GC and ultra-small marine Actinobacteria.</title>
        <authorList>
            <person name="Ghai R."/>
            <person name="Mizuno C.M."/>
            <person name="Picazo A."/>
            <person name="Camacho A."/>
            <person name="Rodriguez-Valera F."/>
        </authorList>
    </citation>
    <scope>NUCLEOTIDE SEQUENCE</scope>
</reference>
<dbReference type="PROSITE" id="PS50832">
    <property type="entry name" value="S1_IF1_TYPE"/>
    <property type="match status" value="1"/>
</dbReference>
<keyword evidence="4" id="KW-0963">Cytoplasm</keyword>
<dbReference type="FunFam" id="2.40.50.140:FF:000002">
    <property type="entry name" value="Translation initiation factor IF-1"/>
    <property type="match status" value="1"/>
</dbReference>
<keyword evidence="4" id="KW-0699">rRNA-binding</keyword>
<feature type="domain" description="S1-like" evidence="6">
    <location>
        <begin position="1"/>
        <end position="59"/>
    </location>
</feature>
<dbReference type="PANTHER" id="PTHR33370:SF1">
    <property type="entry name" value="TRANSLATION INITIATION FACTOR IF-1, CHLOROPLASTIC"/>
    <property type="match status" value="1"/>
</dbReference>
<evidence type="ECO:0000256" key="2">
    <source>
        <dbReference type="ARBA" id="ARBA00022540"/>
    </source>
</evidence>